<organism evidence="1 2">
    <name type="scientific">Cupriavidus necator (strain ATCC 43291 / DSM 13513 / CCUG 52238 / LMG 8453 / N-1)</name>
    <name type="common">Ralstonia eutropha</name>
    <dbReference type="NCBI Taxonomy" id="1042878"/>
    <lineage>
        <taxon>Bacteria</taxon>
        <taxon>Pseudomonadati</taxon>
        <taxon>Pseudomonadota</taxon>
        <taxon>Betaproteobacteria</taxon>
        <taxon>Burkholderiales</taxon>
        <taxon>Burkholderiaceae</taxon>
        <taxon>Cupriavidus</taxon>
    </lineage>
</organism>
<accession>G0EYU2</accession>
<dbReference type="Proteomes" id="UP000006798">
    <property type="component" value="Chromosome 1"/>
</dbReference>
<dbReference type="AlphaFoldDB" id="G0EYU2"/>
<protein>
    <submittedName>
        <fullName evidence="1">Uncharacterized protein</fullName>
    </submittedName>
</protein>
<dbReference type="EMBL" id="CP002877">
    <property type="protein sequence ID" value="AEI78738.1"/>
    <property type="molecule type" value="Genomic_DNA"/>
</dbReference>
<dbReference type="KEGG" id="cnc:CNE_1c34350"/>
<evidence type="ECO:0000313" key="1">
    <source>
        <dbReference type="EMBL" id="AEI78738.1"/>
    </source>
</evidence>
<proteinExistence type="predicted"/>
<name>G0EYU2_CUPNN</name>
<dbReference type="HOGENOM" id="CLU_3151877_0_0_4"/>
<evidence type="ECO:0000313" key="2">
    <source>
        <dbReference type="Proteomes" id="UP000006798"/>
    </source>
</evidence>
<sequence>MRPRSGNAIGIALALGIGLTLSECGGGDGQPEASTVAAVDYTAACATL</sequence>
<gene>
    <name evidence="1" type="ordered locus">CNE_1c34350</name>
</gene>
<reference evidence="1 2" key="1">
    <citation type="journal article" date="2011" name="J. Bacteriol.">
        <title>Complete genome sequence of the type strain Cupriavidus necator N-1.</title>
        <authorList>
            <person name="Poehlein A."/>
            <person name="Kusian B."/>
            <person name="Friedrich B."/>
            <person name="Daniel R."/>
            <person name="Bowien B."/>
        </authorList>
    </citation>
    <scope>NUCLEOTIDE SEQUENCE [LARGE SCALE GENOMIC DNA]</scope>
    <source>
        <strain evidence="2">ATCC 43291 / DSM 13513 / CCUG 52238 / LMG 8453 / N-1</strain>
    </source>
</reference>